<dbReference type="GO" id="GO:0000981">
    <property type="term" value="F:DNA-binding transcription factor activity, RNA polymerase II-specific"/>
    <property type="evidence" value="ECO:0007669"/>
    <property type="project" value="InterPro"/>
</dbReference>
<keyword evidence="3" id="KW-0238">DNA-binding</keyword>
<dbReference type="PANTHER" id="PTHR47424">
    <property type="entry name" value="REGULATORY PROTEIN GAL4"/>
    <property type="match status" value="1"/>
</dbReference>
<dbReference type="SMART" id="SM00906">
    <property type="entry name" value="Fungal_trans"/>
    <property type="match status" value="1"/>
</dbReference>
<dbReference type="GO" id="GO:0000978">
    <property type="term" value="F:RNA polymerase II cis-regulatory region sequence-specific DNA binding"/>
    <property type="evidence" value="ECO:0007669"/>
    <property type="project" value="TreeGrafter"/>
</dbReference>
<dbReference type="GO" id="GO:0006351">
    <property type="term" value="P:DNA-templated transcription"/>
    <property type="evidence" value="ECO:0007669"/>
    <property type="project" value="InterPro"/>
</dbReference>
<gene>
    <name evidence="8" type="ORF">N7509_012798</name>
</gene>
<dbReference type="SUPFAM" id="SSF57701">
    <property type="entry name" value="Zn2/Cys6 DNA-binding domain"/>
    <property type="match status" value="1"/>
</dbReference>
<evidence type="ECO:0000313" key="8">
    <source>
        <dbReference type="EMBL" id="KAJ5375912.1"/>
    </source>
</evidence>
<evidence type="ECO:0000256" key="5">
    <source>
        <dbReference type="ARBA" id="ARBA00023242"/>
    </source>
</evidence>
<organism evidence="8 9">
    <name type="scientific">Penicillium cosmopolitanum</name>
    <dbReference type="NCBI Taxonomy" id="1131564"/>
    <lineage>
        <taxon>Eukaryota</taxon>
        <taxon>Fungi</taxon>
        <taxon>Dikarya</taxon>
        <taxon>Ascomycota</taxon>
        <taxon>Pezizomycotina</taxon>
        <taxon>Eurotiomycetes</taxon>
        <taxon>Eurotiomycetidae</taxon>
        <taxon>Eurotiales</taxon>
        <taxon>Aspergillaceae</taxon>
        <taxon>Penicillium</taxon>
    </lineage>
</organism>
<evidence type="ECO:0000256" key="4">
    <source>
        <dbReference type="ARBA" id="ARBA00023163"/>
    </source>
</evidence>
<dbReference type="Proteomes" id="UP001147747">
    <property type="component" value="Unassembled WGS sequence"/>
</dbReference>
<dbReference type="GO" id="GO:0008270">
    <property type="term" value="F:zinc ion binding"/>
    <property type="evidence" value="ECO:0007669"/>
    <property type="project" value="InterPro"/>
</dbReference>
<dbReference type="InterPro" id="IPR001138">
    <property type="entry name" value="Zn2Cys6_DnaBD"/>
</dbReference>
<dbReference type="RefSeq" id="XP_056480942.1">
    <property type="nucleotide sequence ID" value="XM_056637435.1"/>
</dbReference>
<evidence type="ECO:0000256" key="2">
    <source>
        <dbReference type="ARBA" id="ARBA00023015"/>
    </source>
</evidence>
<reference evidence="8" key="1">
    <citation type="submission" date="2022-12" db="EMBL/GenBank/DDBJ databases">
        <authorList>
            <person name="Petersen C."/>
        </authorList>
    </citation>
    <scope>NUCLEOTIDE SEQUENCE</scope>
    <source>
        <strain evidence="8">IBT 29677</strain>
    </source>
</reference>
<dbReference type="InterPro" id="IPR007219">
    <property type="entry name" value="XnlR_reg_dom"/>
</dbReference>
<protein>
    <recommendedName>
        <fullName evidence="7">Zn(2)-C6 fungal-type domain-containing protein</fullName>
    </recommendedName>
</protein>
<dbReference type="CDD" id="cd12148">
    <property type="entry name" value="fungal_TF_MHR"/>
    <property type="match status" value="1"/>
</dbReference>
<keyword evidence="1" id="KW-0479">Metal-binding</keyword>
<evidence type="ECO:0000259" key="7">
    <source>
        <dbReference type="PROSITE" id="PS50048"/>
    </source>
</evidence>
<keyword evidence="5" id="KW-0539">Nucleus</keyword>
<dbReference type="AlphaFoldDB" id="A0A9W9VBI6"/>
<reference evidence="8" key="2">
    <citation type="journal article" date="2023" name="IMA Fungus">
        <title>Comparative genomic study of the Penicillium genus elucidates a diverse pangenome and 15 lateral gene transfer events.</title>
        <authorList>
            <person name="Petersen C."/>
            <person name="Sorensen T."/>
            <person name="Nielsen M.R."/>
            <person name="Sondergaard T.E."/>
            <person name="Sorensen J.L."/>
            <person name="Fitzpatrick D.A."/>
            <person name="Frisvad J.C."/>
            <person name="Nielsen K.L."/>
        </authorList>
    </citation>
    <scope>NUCLEOTIDE SEQUENCE</scope>
    <source>
        <strain evidence="8">IBT 29677</strain>
    </source>
</reference>
<accession>A0A9W9VBI6</accession>
<dbReference type="PROSITE" id="PS50048">
    <property type="entry name" value="ZN2_CY6_FUNGAL_2"/>
    <property type="match status" value="1"/>
</dbReference>
<dbReference type="PROSITE" id="PS00463">
    <property type="entry name" value="ZN2_CY6_FUNGAL_1"/>
    <property type="match status" value="1"/>
</dbReference>
<dbReference type="PANTHER" id="PTHR47424:SF15">
    <property type="entry name" value="ZN(II)2CYS6 TRANSCRIPTION FACTOR (EUROFUNG)"/>
    <property type="match status" value="1"/>
</dbReference>
<dbReference type="GO" id="GO:0000435">
    <property type="term" value="P:positive regulation of transcription from RNA polymerase II promoter by galactose"/>
    <property type="evidence" value="ECO:0007669"/>
    <property type="project" value="TreeGrafter"/>
</dbReference>
<evidence type="ECO:0000256" key="6">
    <source>
        <dbReference type="SAM" id="MobiDB-lite"/>
    </source>
</evidence>
<sequence>MSEVSNHPTSGWRIPKACQECRKRKIRCNGLNPCKTCQQRKTPCNYRDFIRHRRKKHEYQEAQNETQPPAASPGLAQPAQQRRSSFMHDFPNSVSATHMASPSCQMQLYYGPTSHFSLMQHIYRDLVSNPTAQPEPSGGVDEASAGLDLFSFRRIFFGTPDNHEPGKSTGGEIPQSCFCLTTSPGLYHMTPYRPKAYYESCLERLYDPSPSAHPDTLTQAIVLIILATAALGTEYFSWGDILYDRVKASLATYDDVVNLQTNEQGRPNSAFLHLGVASRKAISAGLHKDVPHDNIESPENIEERRTTFWSLYMFETWFCFHAGRPSSLSLRDVAIEYPQDPFIRLLVQLCKTISRSTTEIYSESHESLLHMWRVARSITEDLRAHELHMKQALGFGLDADLRTGSLGVRQTIFVTLYYHTVLLTFRPFLIFRGHWRRGRNVPSSQSATRVHNRPNEIPSWLNEACNHALSAARKTIHHLCEASEANDLVKELRYHGYFMGSSVFTIIYDLLHDPSASSNHLPWAYATLQNLSTMRAGDPIQSTIGAIQTVLRNINPSYEWLPYASQENDYALRRDNSMAFTQGSRVAEDQKIQAGASLAANSLLGPLPDFPASQWNFPLESPETGRSGGSSEDLLDFTQSDMGWNFDFSTMDLEAFFSLYPPIGSSAPQ</sequence>
<keyword evidence="9" id="KW-1185">Reference proteome</keyword>
<dbReference type="EMBL" id="JAPZBU010000012">
    <property type="protein sequence ID" value="KAJ5375912.1"/>
    <property type="molecule type" value="Genomic_DNA"/>
</dbReference>
<dbReference type="SMART" id="SM00066">
    <property type="entry name" value="GAL4"/>
    <property type="match status" value="1"/>
</dbReference>
<dbReference type="InterPro" id="IPR036864">
    <property type="entry name" value="Zn2-C6_fun-type_DNA-bd_sf"/>
</dbReference>
<dbReference type="GO" id="GO:0005634">
    <property type="term" value="C:nucleus"/>
    <property type="evidence" value="ECO:0007669"/>
    <property type="project" value="TreeGrafter"/>
</dbReference>
<evidence type="ECO:0000313" key="9">
    <source>
        <dbReference type="Proteomes" id="UP001147747"/>
    </source>
</evidence>
<comment type="caution">
    <text evidence="8">The sequence shown here is derived from an EMBL/GenBank/DDBJ whole genome shotgun (WGS) entry which is preliminary data.</text>
</comment>
<dbReference type="Gene3D" id="4.10.240.10">
    <property type="entry name" value="Zn(2)-C6 fungal-type DNA-binding domain"/>
    <property type="match status" value="1"/>
</dbReference>
<evidence type="ECO:0000256" key="1">
    <source>
        <dbReference type="ARBA" id="ARBA00022723"/>
    </source>
</evidence>
<evidence type="ECO:0000256" key="3">
    <source>
        <dbReference type="ARBA" id="ARBA00023125"/>
    </source>
</evidence>
<feature type="domain" description="Zn(2)-C6 fungal-type" evidence="7">
    <location>
        <begin position="17"/>
        <end position="46"/>
    </location>
</feature>
<keyword evidence="4" id="KW-0804">Transcription</keyword>
<name>A0A9W9VBI6_9EURO</name>
<dbReference type="Pfam" id="PF00172">
    <property type="entry name" value="Zn_clus"/>
    <property type="match status" value="1"/>
</dbReference>
<dbReference type="GeneID" id="81376415"/>
<dbReference type="InterPro" id="IPR051127">
    <property type="entry name" value="Fungal_SecMet_Regulators"/>
</dbReference>
<dbReference type="OrthoDB" id="2123952at2759"/>
<dbReference type="CDD" id="cd00067">
    <property type="entry name" value="GAL4"/>
    <property type="match status" value="1"/>
</dbReference>
<feature type="region of interest" description="Disordered" evidence="6">
    <location>
        <begin position="55"/>
        <end position="83"/>
    </location>
</feature>
<dbReference type="Pfam" id="PF04082">
    <property type="entry name" value="Fungal_trans"/>
    <property type="match status" value="1"/>
</dbReference>
<proteinExistence type="predicted"/>
<keyword evidence="2" id="KW-0805">Transcription regulation</keyword>